<accession>A0AAV3SYB0</accession>
<feature type="transmembrane region" description="Helical" evidence="1">
    <location>
        <begin position="74"/>
        <end position="95"/>
    </location>
</feature>
<keyword evidence="1" id="KW-0812">Transmembrane</keyword>
<dbReference type="EMBL" id="BAAADU010000002">
    <property type="protein sequence ID" value="GAA0647392.1"/>
    <property type="molecule type" value="Genomic_DNA"/>
</dbReference>
<comment type="caution">
    <text evidence="2">The sequence shown here is derived from an EMBL/GenBank/DDBJ whole genome shotgun (WGS) entry which is preliminary data.</text>
</comment>
<gene>
    <name evidence="2" type="ORF">GCM10009019_07290</name>
</gene>
<feature type="transmembrane region" description="Helical" evidence="1">
    <location>
        <begin position="50"/>
        <end position="67"/>
    </location>
</feature>
<keyword evidence="1" id="KW-1133">Transmembrane helix</keyword>
<proteinExistence type="predicted"/>
<dbReference type="AlphaFoldDB" id="A0AAV3SYB0"/>
<evidence type="ECO:0008006" key="4">
    <source>
        <dbReference type="Google" id="ProtNLM"/>
    </source>
</evidence>
<feature type="transmembrane region" description="Helical" evidence="1">
    <location>
        <begin position="143"/>
        <end position="167"/>
    </location>
</feature>
<evidence type="ECO:0000256" key="1">
    <source>
        <dbReference type="SAM" id="Phobius"/>
    </source>
</evidence>
<reference evidence="2 3" key="1">
    <citation type="journal article" date="2019" name="Int. J. Syst. Evol. Microbiol.">
        <title>The Global Catalogue of Microorganisms (GCM) 10K type strain sequencing project: providing services to taxonomists for standard genome sequencing and annotation.</title>
        <authorList>
            <consortium name="The Broad Institute Genomics Platform"/>
            <consortium name="The Broad Institute Genome Sequencing Center for Infectious Disease"/>
            <person name="Wu L."/>
            <person name="Ma J."/>
        </authorList>
    </citation>
    <scope>NUCLEOTIDE SEQUENCE [LARGE SCALE GENOMIC DNA]</scope>
    <source>
        <strain evidence="2 3">JCM 16327</strain>
    </source>
</reference>
<protein>
    <recommendedName>
        <fullName evidence="4">Metal-dependent hydrolase</fullName>
    </recommendedName>
</protein>
<sequence length="198" mass="20785">MATTHALVGFAIAVLVAPDAAPAVLAAGFAGGAFPDLDLYAGHRKTLHFPVYYALLALPLGLLAAFAPGTWTLAAAVFVVAAAVHSAMDAFGGGLELRPWEGTSDRAVYDHFNGRWLPPKRWVRYDGAPEDLGLAAVAAVPPILAVSGGLELLAFGALAVSAVYVLVRKPMVAVAEWLVARTPPTVLDYVPERFVQDL</sequence>
<evidence type="ECO:0000313" key="2">
    <source>
        <dbReference type="EMBL" id="GAA0647392.1"/>
    </source>
</evidence>
<keyword evidence="1" id="KW-0472">Membrane</keyword>
<evidence type="ECO:0000313" key="3">
    <source>
        <dbReference type="Proteomes" id="UP001500194"/>
    </source>
</evidence>
<dbReference type="Proteomes" id="UP001500194">
    <property type="component" value="Unassembled WGS sequence"/>
</dbReference>
<keyword evidence="3" id="KW-1185">Reference proteome</keyword>
<name>A0AAV3SYB0_9EURY</name>
<organism evidence="2 3">
    <name type="scientific">Salarchaeum japonicum</name>
    <dbReference type="NCBI Taxonomy" id="555573"/>
    <lineage>
        <taxon>Archaea</taxon>
        <taxon>Methanobacteriati</taxon>
        <taxon>Methanobacteriota</taxon>
        <taxon>Stenosarchaea group</taxon>
        <taxon>Halobacteria</taxon>
        <taxon>Halobacteriales</taxon>
        <taxon>Halobacteriaceae</taxon>
    </lineage>
</organism>